<name>A0A0S4JVG4_BODSA</name>
<accession>A0A0S4JVG4</accession>
<protein>
    <submittedName>
        <fullName evidence="2">Uncharacterized protein</fullName>
    </submittedName>
</protein>
<gene>
    <name evidence="2" type="ORF">BSAL_47945</name>
</gene>
<sequence length="315" mass="35088">MLAEDKSYDMWGAPMLTFDLKKVVADVFLSENEPVCTLGTIALERPPCFVNLHKWFLGQLPPKASREHIAWFFVEYLKIPILWVEKIKQWSKGGKPTGCFHVYCDPDHEEEMSKQVQKWYCTPDLQVFNTRPQHIPAGWSKYFVTVEKAASVARHKLQGANGSGENTPALSFDGVTDSNDSVTAVDETVVEHNTALLTLGTSSVEQPAKPTKSKDSIPKPSKPTRNQQRQQQTAPPPFSNPMGVPMYAMPQQFMMPQYSFGANFHEGGMSHMYGQQSPPAGVQWVMVPMMPMPMMFPQTTSMDGTQTGIAGGKNA</sequence>
<feature type="compositionally biased region" description="Polar residues" evidence="1">
    <location>
        <begin position="224"/>
        <end position="233"/>
    </location>
</feature>
<dbReference type="VEuPathDB" id="TriTrypDB:BSAL_47945"/>
<dbReference type="AlphaFoldDB" id="A0A0S4JVG4"/>
<organism evidence="2 3">
    <name type="scientific">Bodo saltans</name>
    <name type="common">Flagellated protozoan</name>
    <dbReference type="NCBI Taxonomy" id="75058"/>
    <lineage>
        <taxon>Eukaryota</taxon>
        <taxon>Discoba</taxon>
        <taxon>Euglenozoa</taxon>
        <taxon>Kinetoplastea</taxon>
        <taxon>Metakinetoplastina</taxon>
        <taxon>Eubodonida</taxon>
        <taxon>Bodonidae</taxon>
        <taxon>Bodo</taxon>
    </lineage>
</organism>
<dbReference type="Proteomes" id="UP000051952">
    <property type="component" value="Unassembled WGS sequence"/>
</dbReference>
<evidence type="ECO:0000313" key="3">
    <source>
        <dbReference type="Proteomes" id="UP000051952"/>
    </source>
</evidence>
<evidence type="ECO:0000256" key="1">
    <source>
        <dbReference type="SAM" id="MobiDB-lite"/>
    </source>
</evidence>
<feature type="region of interest" description="Disordered" evidence="1">
    <location>
        <begin position="197"/>
        <end position="245"/>
    </location>
</feature>
<keyword evidence="3" id="KW-1185">Reference proteome</keyword>
<reference evidence="3" key="1">
    <citation type="submission" date="2015-09" db="EMBL/GenBank/DDBJ databases">
        <authorList>
            <consortium name="Pathogen Informatics"/>
        </authorList>
    </citation>
    <scope>NUCLEOTIDE SEQUENCE [LARGE SCALE GENOMIC DNA]</scope>
    <source>
        <strain evidence="3">Lake Konstanz</strain>
    </source>
</reference>
<dbReference type="EMBL" id="CYKH01002241">
    <property type="protein sequence ID" value="CUG94390.1"/>
    <property type="molecule type" value="Genomic_DNA"/>
</dbReference>
<evidence type="ECO:0000313" key="2">
    <source>
        <dbReference type="EMBL" id="CUG94390.1"/>
    </source>
</evidence>
<proteinExistence type="predicted"/>